<reference evidence="2" key="1">
    <citation type="submission" date="2012-08" db="EMBL/GenBank/DDBJ databases">
        <title>The Genome Sequence of Wuchereria bancrofti.</title>
        <authorList>
            <person name="Nutman T.B."/>
            <person name="Fink D.L."/>
            <person name="Russ C."/>
            <person name="Young S."/>
            <person name="Zeng Q."/>
            <person name="Koehrsen M."/>
            <person name="Alvarado L."/>
            <person name="Berlin A."/>
            <person name="Chapman S.B."/>
            <person name="Chen Z."/>
            <person name="Freedman E."/>
            <person name="Gellesch M."/>
            <person name="Goldberg J."/>
            <person name="Griggs A."/>
            <person name="Gujja S."/>
            <person name="Heilman E.R."/>
            <person name="Heiman D."/>
            <person name="Hepburn T."/>
            <person name="Howarth C."/>
            <person name="Jen D."/>
            <person name="Larson L."/>
            <person name="Lewis B."/>
            <person name="Mehta T."/>
            <person name="Park D."/>
            <person name="Pearson M."/>
            <person name="Roberts A."/>
            <person name="Saif S."/>
            <person name="Shea T."/>
            <person name="Shenoy N."/>
            <person name="Sisk P."/>
            <person name="Stolte C."/>
            <person name="Sykes S."/>
            <person name="Walk T."/>
            <person name="White J."/>
            <person name="Yandava C."/>
            <person name="Haas B."/>
            <person name="Henn M.R."/>
            <person name="Nusbaum C."/>
            <person name="Birren B."/>
        </authorList>
    </citation>
    <scope>NUCLEOTIDE SEQUENCE [LARGE SCALE GENOMIC DNA]</scope>
    <source>
        <strain evidence="2">NA</strain>
    </source>
</reference>
<sequence>MRWIFSQFAAIQTSRLYSNVAGTSKNSATNQSSKNTYVAVQRKKDWKKPADRFGTLSSFEKKLLPFKISHGPKQTSDTFEEFGGIFEEEENEEDSSWTSSFLRSKLKESNK</sequence>
<dbReference type="Proteomes" id="UP000004810">
    <property type="component" value="Unassembled WGS sequence"/>
</dbReference>
<proteinExistence type="predicted"/>
<accession>J9EHZ6</accession>
<evidence type="ECO:0000313" key="2">
    <source>
        <dbReference type="Proteomes" id="UP000004810"/>
    </source>
</evidence>
<name>J9EHZ6_WUCBA</name>
<organism evidence="1 2">
    <name type="scientific">Wuchereria bancrofti</name>
    <dbReference type="NCBI Taxonomy" id="6293"/>
    <lineage>
        <taxon>Eukaryota</taxon>
        <taxon>Metazoa</taxon>
        <taxon>Ecdysozoa</taxon>
        <taxon>Nematoda</taxon>
        <taxon>Chromadorea</taxon>
        <taxon>Rhabditida</taxon>
        <taxon>Spirurina</taxon>
        <taxon>Spiruromorpha</taxon>
        <taxon>Filarioidea</taxon>
        <taxon>Onchocercidae</taxon>
        <taxon>Wuchereria</taxon>
    </lineage>
</organism>
<comment type="caution">
    <text evidence="1">The sequence shown here is derived from an EMBL/GenBank/DDBJ whole genome shotgun (WGS) entry which is preliminary data.</text>
</comment>
<gene>
    <name evidence="1" type="ORF">WUBG_12450</name>
</gene>
<dbReference type="AlphaFoldDB" id="J9EHZ6"/>
<dbReference type="EMBL" id="ADBV01008803">
    <property type="protein sequence ID" value="EJW76642.1"/>
    <property type="molecule type" value="Genomic_DNA"/>
</dbReference>
<evidence type="ECO:0000313" key="1">
    <source>
        <dbReference type="EMBL" id="EJW76642.1"/>
    </source>
</evidence>
<protein>
    <submittedName>
        <fullName evidence="1">Uncharacterized protein</fullName>
    </submittedName>
</protein>